<dbReference type="PANTHER" id="PTHR16121:SF0">
    <property type="entry name" value="CAP-SPECIFIC MRNA (NUCLEOSIDE-2'-O-)-METHYLTRANSFERASE 1"/>
    <property type="match status" value="1"/>
</dbReference>
<dbReference type="GO" id="GO:0016556">
    <property type="term" value="P:mRNA modification"/>
    <property type="evidence" value="ECO:0007669"/>
    <property type="project" value="UniProtKB-UniRule"/>
</dbReference>
<organism evidence="3 4">
    <name type="scientific">Paramuricea clavata</name>
    <name type="common">Red gorgonian</name>
    <name type="synonym">Violescent sea-whip</name>
    <dbReference type="NCBI Taxonomy" id="317549"/>
    <lineage>
        <taxon>Eukaryota</taxon>
        <taxon>Metazoa</taxon>
        <taxon>Cnidaria</taxon>
        <taxon>Anthozoa</taxon>
        <taxon>Octocorallia</taxon>
        <taxon>Malacalcyonacea</taxon>
        <taxon>Plexauridae</taxon>
        <taxon>Paramuricea</taxon>
    </lineage>
</organism>
<dbReference type="GO" id="GO:0003676">
    <property type="term" value="F:nucleic acid binding"/>
    <property type="evidence" value="ECO:0007669"/>
    <property type="project" value="UniProtKB-UniRule"/>
</dbReference>
<dbReference type="GO" id="GO:0004483">
    <property type="term" value="F:methyltransferase cap1 activity"/>
    <property type="evidence" value="ECO:0007669"/>
    <property type="project" value="UniProtKB-UniRule"/>
</dbReference>
<dbReference type="GO" id="GO:0006370">
    <property type="term" value="P:7-methylguanosine mRNA capping"/>
    <property type="evidence" value="ECO:0007669"/>
    <property type="project" value="UniProtKB-UniRule"/>
</dbReference>
<keyword evidence="4" id="KW-1185">Reference proteome</keyword>
<keyword evidence="1" id="KW-0507">mRNA processing</keyword>
<dbReference type="Proteomes" id="UP001152795">
    <property type="component" value="Unassembled WGS sequence"/>
</dbReference>
<gene>
    <name evidence="3" type="ORF">PACLA_8A089200</name>
</gene>
<dbReference type="InterPro" id="IPR050851">
    <property type="entry name" value="mRNA_Cap_2O-Ribose_MeTrfase"/>
</dbReference>
<sequence>MAEKRKIGASLSDSDDEVCDVKRRNTFVTSMYQENESSPSKGMMVNSDSTDGSKSFSGYNDFSLKLMGKMGFQIGEGLGKFGQGRSNIVEASKQRGRRGLGFEIEGLEADDVEWVETDKEVEVRETPDWIPSCELDPPTRNDMNDWMDVNQKKTIISDETEFCSEEILHGVLTCK</sequence>
<dbReference type="GO" id="GO:0032259">
    <property type="term" value="P:methylation"/>
    <property type="evidence" value="ECO:0007669"/>
    <property type="project" value="UniProtKB-KW"/>
</dbReference>
<dbReference type="AlphaFoldDB" id="A0A6S7J0M7"/>
<keyword evidence="1" id="KW-0539">Nucleus</keyword>
<dbReference type="InterPro" id="IPR000467">
    <property type="entry name" value="G_patch_dom"/>
</dbReference>
<evidence type="ECO:0000313" key="4">
    <source>
        <dbReference type="Proteomes" id="UP001152795"/>
    </source>
</evidence>
<evidence type="ECO:0000259" key="2">
    <source>
        <dbReference type="PROSITE" id="PS50174"/>
    </source>
</evidence>
<dbReference type="Pfam" id="PF01585">
    <property type="entry name" value="G-patch"/>
    <property type="match status" value="1"/>
</dbReference>
<comment type="catalytic activity">
    <reaction evidence="1">
        <text>a 5'-end (N(7)-methyl 5'-triphosphoguanosine)-ribonucleoside in mRNA + S-adenosyl-L-methionine = a 5'-end (N(7)-methyl 5'-triphosphoguanosine)-(2'-O-methyl-ribonucleoside) in mRNA + S-adenosyl-L-homocysteine + H(+)</text>
        <dbReference type="Rhea" id="RHEA:67020"/>
        <dbReference type="Rhea" id="RHEA-COMP:17167"/>
        <dbReference type="Rhea" id="RHEA-COMP:17168"/>
        <dbReference type="ChEBI" id="CHEBI:15378"/>
        <dbReference type="ChEBI" id="CHEBI:57856"/>
        <dbReference type="ChEBI" id="CHEBI:59789"/>
        <dbReference type="ChEBI" id="CHEBI:156461"/>
        <dbReference type="ChEBI" id="CHEBI:167609"/>
        <dbReference type="EC" id="2.1.1.57"/>
    </reaction>
</comment>
<dbReference type="OrthoDB" id="29523at2759"/>
<dbReference type="PANTHER" id="PTHR16121">
    <property type="entry name" value="CAP-SPECIFIC MRNA (NUCLEOSIDE-2'-O-)-METHYLTRANSFERASE 1-RELATED"/>
    <property type="match status" value="1"/>
</dbReference>
<keyword evidence="1" id="KW-0949">S-adenosyl-L-methionine</keyword>
<keyword evidence="1" id="KW-0506">mRNA capping</keyword>
<dbReference type="PROSITE" id="PS50174">
    <property type="entry name" value="G_PATCH"/>
    <property type="match status" value="1"/>
</dbReference>
<evidence type="ECO:0000256" key="1">
    <source>
        <dbReference type="RuleBase" id="RU368012"/>
    </source>
</evidence>
<dbReference type="GO" id="GO:0005737">
    <property type="term" value="C:cytoplasm"/>
    <property type="evidence" value="ECO:0007669"/>
    <property type="project" value="TreeGrafter"/>
</dbReference>
<evidence type="ECO:0000313" key="3">
    <source>
        <dbReference type="EMBL" id="CAB4011141.1"/>
    </source>
</evidence>
<keyword evidence="1" id="KW-0489">Methyltransferase</keyword>
<accession>A0A6S7J0M7</accession>
<name>A0A6S7J0M7_PARCT</name>
<reference evidence="3" key="1">
    <citation type="submission" date="2020-04" db="EMBL/GenBank/DDBJ databases">
        <authorList>
            <person name="Alioto T."/>
            <person name="Alioto T."/>
            <person name="Gomez Garrido J."/>
        </authorList>
    </citation>
    <scope>NUCLEOTIDE SEQUENCE</scope>
    <source>
        <strain evidence="3">A484AB</strain>
    </source>
</reference>
<dbReference type="Gene3D" id="3.40.50.12760">
    <property type="match status" value="1"/>
</dbReference>
<protein>
    <recommendedName>
        <fullName evidence="1">Cap-specific mRNA (nucleoside-2'-O-)-methyltransferase 1</fullName>
        <ecNumber evidence="1">2.1.1.57</ecNumber>
    </recommendedName>
    <alternativeName>
        <fullName evidence="1">Cap1 2'O-ribose methyltransferase 1</fullName>
    </alternativeName>
</protein>
<dbReference type="SMART" id="SM00443">
    <property type="entry name" value="G_patch"/>
    <property type="match status" value="1"/>
</dbReference>
<dbReference type="EC" id="2.1.1.57" evidence="1"/>
<dbReference type="GO" id="GO:0005634">
    <property type="term" value="C:nucleus"/>
    <property type="evidence" value="ECO:0007669"/>
    <property type="project" value="UniProtKB-SubCell"/>
</dbReference>
<dbReference type="EMBL" id="CACRXK020007040">
    <property type="protein sequence ID" value="CAB4011141.1"/>
    <property type="molecule type" value="Genomic_DNA"/>
</dbReference>
<comment type="subcellular location">
    <subcellularLocation>
        <location evidence="1">Nucleus</location>
    </subcellularLocation>
</comment>
<keyword evidence="1" id="KW-0808">Transferase</keyword>
<comment type="function">
    <text evidence="1">S-adenosyl-L-methionine-dependent methyltransferase that mediates RNA cap1 2'-O-ribose methylation to the 5'-cap structure of RNAs. Methylates the ribose of the first nucleotide of a m(7)GpppG-capped mRNA to produce m(7)GpppNmp (cap1).</text>
</comment>
<proteinExistence type="predicted"/>
<feature type="domain" description="G-patch" evidence="2">
    <location>
        <begin position="59"/>
        <end position="105"/>
    </location>
</feature>
<feature type="non-terminal residue" evidence="3">
    <location>
        <position position="175"/>
    </location>
</feature>
<comment type="caution">
    <text evidence="3">The sequence shown here is derived from an EMBL/GenBank/DDBJ whole genome shotgun (WGS) entry which is preliminary data.</text>
</comment>